<proteinExistence type="predicted"/>
<evidence type="ECO:0000313" key="1">
    <source>
        <dbReference type="EMBL" id="SCG40497.1"/>
    </source>
</evidence>
<sequence>MLPVAALPLLLRFLDGIDASVARKLMRKIPWDESAITRELCDLLDEDYSEEYHLPYSLEQLRRDLGLAMPLASVDFTIETHQYSAQIENWVTQSDIGMVLKYEDSFVPTNSWTSSLLLQAKRLFPRGPGVQYSEASRFESSDPKQHGRIMNLNELLGCDLVKYLLYCPRPSSLDKLTAAKLAHLRNLSMNGDIFDFARGLALHRELEAGGQTLAAGVFVAKADEMPKTLAQTHGGIFKSTVPLSWLLTLEFADAGKFADLPFGVNRNHLDSERARIVDGILAGNEAVTQAIGVLAGRNANFAPLRVLPKHTISISISAGGQADPDRRLISNQ</sequence>
<dbReference type="EMBL" id="FMDN01000003">
    <property type="protein sequence ID" value="SCG40497.1"/>
    <property type="molecule type" value="Genomic_DNA"/>
</dbReference>
<keyword evidence="2" id="KW-1185">Reference proteome</keyword>
<protein>
    <submittedName>
        <fullName evidence="1">Uncharacterized protein</fullName>
    </submittedName>
</protein>
<reference evidence="2" key="1">
    <citation type="submission" date="2016-06" db="EMBL/GenBank/DDBJ databases">
        <authorList>
            <person name="Varghese N."/>
        </authorList>
    </citation>
    <scope>NUCLEOTIDE SEQUENCE [LARGE SCALE GENOMIC DNA]</scope>
    <source>
        <strain evidence="2">DSM 43171</strain>
    </source>
</reference>
<organism evidence="1 2">
    <name type="scientific">Micromonospora halophytica</name>
    <dbReference type="NCBI Taxonomy" id="47864"/>
    <lineage>
        <taxon>Bacteria</taxon>
        <taxon>Bacillati</taxon>
        <taxon>Actinomycetota</taxon>
        <taxon>Actinomycetes</taxon>
        <taxon>Micromonosporales</taxon>
        <taxon>Micromonosporaceae</taxon>
        <taxon>Micromonospora</taxon>
    </lineage>
</organism>
<evidence type="ECO:0000313" key="2">
    <source>
        <dbReference type="Proteomes" id="UP000199408"/>
    </source>
</evidence>
<gene>
    <name evidence="1" type="ORF">GA0070560_10317</name>
</gene>
<dbReference type="OrthoDB" id="9256095at2"/>
<name>A0A1C5H3N5_9ACTN</name>
<dbReference type="Proteomes" id="UP000199408">
    <property type="component" value="Unassembled WGS sequence"/>
</dbReference>
<dbReference type="AlphaFoldDB" id="A0A1C5H3N5"/>
<dbReference type="RefSeq" id="WP_139131441.1">
    <property type="nucleotide sequence ID" value="NZ_FMDN01000003.1"/>
</dbReference>
<accession>A0A1C5H3N5</accession>